<dbReference type="Proteomes" id="UP000018372">
    <property type="component" value="Unassembled WGS sequence"/>
</dbReference>
<dbReference type="RefSeq" id="WP_022053598.1">
    <property type="nucleotide sequence ID" value="NZ_HF998124.1"/>
</dbReference>
<dbReference type="AlphaFoldDB" id="R5VF00"/>
<feature type="chain" id="PRO_5004395026" description="DUF4847 domain-containing protein" evidence="1">
    <location>
        <begin position="22"/>
        <end position="157"/>
    </location>
</feature>
<comment type="caution">
    <text evidence="2">The sequence shown here is derived from an EMBL/GenBank/DDBJ whole genome shotgun (WGS) entry which is preliminary data.</text>
</comment>
<dbReference type="EMBL" id="CBAT010000036">
    <property type="protein sequence ID" value="CCZ86484.1"/>
    <property type="molecule type" value="Genomic_DNA"/>
</dbReference>
<feature type="signal peptide" evidence="1">
    <location>
        <begin position="1"/>
        <end position="21"/>
    </location>
</feature>
<evidence type="ECO:0008006" key="4">
    <source>
        <dbReference type="Google" id="ProtNLM"/>
    </source>
</evidence>
<name>R5VF00_9BACT</name>
<accession>R5VF00</accession>
<evidence type="ECO:0000313" key="2">
    <source>
        <dbReference type="EMBL" id="CCZ86484.1"/>
    </source>
</evidence>
<protein>
    <recommendedName>
        <fullName evidence="4">DUF4847 domain-containing protein</fullName>
    </recommendedName>
</protein>
<reference evidence="2" key="1">
    <citation type="submission" date="2012-11" db="EMBL/GenBank/DDBJ databases">
        <title>Dependencies among metagenomic species, viruses, plasmids and units of genetic variation.</title>
        <authorList>
            <person name="Nielsen H.B."/>
            <person name="Almeida M."/>
            <person name="Juncker A.S."/>
            <person name="Rasmussen S."/>
            <person name="Li J."/>
            <person name="Sunagawa S."/>
            <person name="Plichta D."/>
            <person name="Gautier L."/>
            <person name="Le Chatelier E."/>
            <person name="Peletier E."/>
            <person name="Bonde I."/>
            <person name="Nielsen T."/>
            <person name="Manichanh C."/>
            <person name="Arumugam M."/>
            <person name="Batto J."/>
            <person name="Santos M.B.Q.D."/>
            <person name="Blom N."/>
            <person name="Borruel N."/>
            <person name="Burgdorf K.S."/>
            <person name="Boumezbeur F."/>
            <person name="Casellas F."/>
            <person name="Dore J."/>
            <person name="Guarner F."/>
            <person name="Hansen T."/>
            <person name="Hildebrand F."/>
            <person name="Kaas R.S."/>
            <person name="Kennedy S."/>
            <person name="Kristiansen K."/>
            <person name="Kultima J.R."/>
            <person name="Leonard P."/>
            <person name="Levenez F."/>
            <person name="Lund O."/>
            <person name="Moumen B."/>
            <person name="Le Paslier D."/>
            <person name="Pons N."/>
            <person name="Pedersen O."/>
            <person name="Prifti E."/>
            <person name="Qin J."/>
            <person name="Raes J."/>
            <person name="Tap J."/>
            <person name="Tims S."/>
            <person name="Ussery D.W."/>
            <person name="Yamada T."/>
            <person name="MetaHit consortium"/>
            <person name="Renault P."/>
            <person name="Sicheritz-Ponten T."/>
            <person name="Bork P."/>
            <person name="Wang J."/>
            <person name="Brunak S."/>
            <person name="Ehrlich S.D."/>
        </authorList>
    </citation>
    <scope>NUCLEOTIDE SEQUENCE [LARGE SCALE GENOMIC DNA]</scope>
</reference>
<evidence type="ECO:0000256" key="1">
    <source>
        <dbReference type="SAM" id="SignalP"/>
    </source>
</evidence>
<dbReference type="InterPro" id="IPR038670">
    <property type="entry name" value="HslJ-like_sf"/>
</dbReference>
<evidence type="ECO:0000313" key="3">
    <source>
        <dbReference type="Proteomes" id="UP000018372"/>
    </source>
</evidence>
<keyword evidence="1" id="KW-0732">Signal</keyword>
<dbReference type="CDD" id="cd14492">
    <property type="entry name" value="lipocalin_MxiM-like"/>
    <property type="match status" value="1"/>
</dbReference>
<proteinExistence type="predicted"/>
<gene>
    <name evidence="2" type="ORF">BN536_01347</name>
</gene>
<dbReference type="PROSITE" id="PS51257">
    <property type="entry name" value="PROKAR_LIPOPROTEIN"/>
    <property type="match status" value="1"/>
</dbReference>
<dbReference type="Gene3D" id="2.40.128.270">
    <property type="match status" value="1"/>
</dbReference>
<dbReference type="InterPro" id="IPR032316">
    <property type="entry name" value="DUF4847"/>
</dbReference>
<sequence>MKTLKYFFYTLFITLSSFLYGCNQEDDIYEIFDSGVWQLVNYYTGGDWESNNDRYARPAYTEAQDLESLSKITITFKNDGTFTGTLEGGTFEGKWQADPSDRSFAVIGEIKASIQLSGKNAEFIKKLKLASYYKGDSKRLLQLAPDARTTYMQFTHK</sequence>
<organism evidence="2 3">
    <name type="scientific">Phocaeicola plebeius CAG:211</name>
    <dbReference type="NCBI Taxonomy" id="1263052"/>
    <lineage>
        <taxon>Bacteria</taxon>
        <taxon>Pseudomonadati</taxon>
        <taxon>Bacteroidota</taxon>
        <taxon>Bacteroidia</taxon>
        <taxon>Bacteroidales</taxon>
        <taxon>Bacteroidaceae</taxon>
        <taxon>Phocaeicola</taxon>
    </lineage>
</organism>